<dbReference type="GO" id="GO:0000976">
    <property type="term" value="F:transcription cis-regulatory region binding"/>
    <property type="evidence" value="ECO:0007669"/>
    <property type="project" value="TreeGrafter"/>
</dbReference>
<reference evidence="5 6" key="1">
    <citation type="submission" date="2018-07" db="EMBL/GenBank/DDBJ databases">
        <title>Genome sequencing of Runella.</title>
        <authorList>
            <person name="Baek M.-G."/>
            <person name="Yi H."/>
        </authorList>
    </citation>
    <scope>NUCLEOTIDE SEQUENCE [LARGE SCALE GENOMIC DNA]</scope>
    <source>
        <strain evidence="5 6">HYN0085</strain>
    </source>
</reference>
<dbReference type="Gene3D" id="1.10.260.40">
    <property type="entry name" value="lambda repressor-like DNA-binding domains"/>
    <property type="match status" value="1"/>
</dbReference>
<dbReference type="Proteomes" id="UP000251993">
    <property type="component" value="Chromosome"/>
</dbReference>
<dbReference type="CDD" id="cd06267">
    <property type="entry name" value="PBP1_LacI_sugar_binding-like"/>
    <property type="match status" value="1"/>
</dbReference>
<name>A0A344TIU3_9BACT</name>
<dbReference type="InterPro" id="IPR010982">
    <property type="entry name" value="Lambda_DNA-bd_dom_sf"/>
</dbReference>
<evidence type="ECO:0000256" key="2">
    <source>
        <dbReference type="ARBA" id="ARBA00023125"/>
    </source>
</evidence>
<dbReference type="EMBL" id="CP030850">
    <property type="protein sequence ID" value="AXE18564.1"/>
    <property type="molecule type" value="Genomic_DNA"/>
</dbReference>
<dbReference type="RefSeq" id="WP_114067347.1">
    <property type="nucleotide sequence ID" value="NZ_CP030850.1"/>
</dbReference>
<dbReference type="Pfam" id="PF00532">
    <property type="entry name" value="Peripla_BP_1"/>
    <property type="match status" value="1"/>
</dbReference>
<dbReference type="Gene3D" id="3.40.50.2300">
    <property type="match status" value="2"/>
</dbReference>
<evidence type="ECO:0000259" key="4">
    <source>
        <dbReference type="PROSITE" id="PS50932"/>
    </source>
</evidence>
<keyword evidence="1" id="KW-0805">Transcription regulation</keyword>
<keyword evidence="2" id="KW-0238">DNA-binding</keyword>
<sequence>MIKCTKCQQIEFVQKSGIVRGKQRYFCKSCNYHFTLPEPHNPSDNKRHHQVTIMDIANQLGISKSTVSRALRGHTDIHAGTRKMILDLAQQLEYQPNPLANALLKSRTNIIGILVPEFRHYFFPTIIMGAQEILSKAGYNVMICQSDESYETEVANVKALMSSRVDGLLVSVTAQTNNFDHFRAVLRKEVPLVFFNRVCPELDTPQVIVDDYNGAFQAVEHLIEQGYRRIAHLAGPVSLLVSRLRMQGYLDALQKHGFPVENELIIHYDLSEEKARIYANYLLSLPQPPDAIFAINDPTAIEIMLVAKSRGVKIPQELGIVGFSNDPISAIIEPTLTTVEQPVWEMGRQAARLLLEQMESPHTVTHTLDTKLIIRNSSVNLRS</sequence>
<dbReference type="PANTHER" id="PTHR30146:SF109">
    <property type="entry name" value="HTH-TYPE TRANSCRIPTIONAL REGULATOR GALS"/>
    <property type="match status" value="1"/>
</dbReference>
<feature type="domain" description="HTH lacI-type" evidence="4">
    <location>
        <begin position="51"/>
        <end position="105"/>
    </location>
</feature>
<evidence type="ECO:0000256" key="3">
    <source>
        <dbReference type="ARBA" id="ARBA00023163"/>
    </source>
</evidence>
<accession>A0A344TIU3</accession>
<evidence type="ECO:0000313" key="5">
    <source>
        <dbReference type="EMBL" id="AXE18564.1"/>
    </source>
</evidence>
<dbReference type="InterPro" id="IPR000843">
    <property type="entry name" value="HTH_LacI"/>
</dbReference>
<evidence type="ECO:0000313" key="6">
    <source>
        <dbReference type="Proteomes" id="UP000251993"/>
    </source>
</evidence>
<dbReference type="CDD" id="cd01392">
    <property type="entry name" value="HTH_LacI"/>
    <property type="match status" value="1"/>
</dbReference>
<dbReference type="SMART" id="SM00354">
    <property type="entry name" value="HTH_LACI"/>
    <property type="match status" value="1"/>
</dbReference>
<gene>
    <name evidence="5" type="ORF">DR864_12760</name>
</gene>
<dbReference type="OrthoDB" id="833520at2"/>
<keyword evidence="3" id="KW-0804">Transcription</keyword>
<organism evidence="5 6">
    <name type="scientific">Runella rosea</name>
    <dbReference type="NCBI Taxonomy" id="2259595"/>
    <lineage>
        <taxon>Bacteria</taxon>
        <taxon>Pseudomonadati</taxon>
        <taxon>Bacteroidota</taxon>
        <taxon>Cytophagia</taxon>
        <taxon>Cytophagales</taxon>
        <taxon>Spirosomataceae</taxon>
        <taxon>Runella</taxon>
    </lineage>
</organism>
<dbReference type="SUPFAM" id="SSF47413">
    <property type="entry name" value="lambda repressor-like DNA-binding domains"/>
    <property type="match status" value="1"/>
</dbReference>
<dbReference type="AlphaFoldDB" id="A0A344TIU3"/>
<dbReference type="InterPro" id="IPR028082">
    <property type="entry name" value="Peripla_BP_I"/>
</dbReference>
<dbReference type="SUPFAM" id="SSF53822">
    <property type="entry name" value="Periplasmic binding protein-like I"/>
    <property type="match status" value="1"/>
</dbReference>
<dbReference type="PROSITE" id="PS50932">
    <property type="entry name" value="HTH_LACI_2"/>
    <property type="match status" value="1"/>
</dbReference>
<dbReference type="Pfam" id="PF00356">
    <property type="entry name" value="LacI"/>
    <property type="match status" value="1"/>
</dbReference>
<dbReference type="InterPro" id="IPR001761">
    <property type="entry name" value="Peripla_BP/Lac1_sug-bd_dom"/>
</dbReference>
<dbReference type="GO" id="GO:0003700">
    <property type="term" value="F:DNA-binding transcription factor activity"/>
    <property type="evidence" value="ECO:0007669"/>
    <property type="project" value="TreeGrafter"/>
</dbReference>
<dbReference type="KEGG" id="run:DR864_12760"/>
<proteinExistence type="predicted"/>
<protein>
    <submittedName>
        <fullName evidence="5">LacI family transcriptional regulator</fullName>
    </submittedName>
</protein>
<evidence type="ECO:0000256" key="1">
    <source>
        <dbReference type="ARBA" id="ARBA00023015"/>
    </source>
</evidence>
<dbReference type="PANTHER" id="PTHR30146">
    <property type="entry name" value="LACI-RELATED TRANSCRIPTIONAL REPRESSOR"/>
    <property type="match status" value="1"/>
</dbReference>
<keyword evidence="6" id="KW-1185">Reference proteome</keyword>